<keyword evidence="1" id="KW-0472">Membrane</keyword>
<evidence type="ECO:0000313" key="3">
    <source>
        <dbReference type="Proteomes" id="UP001174909"/>
    </source>
</evidence>
<organism evidence="2 3">
    <name type="scientific">Geodia barretti</name>
    <name type="common">Barrett's horny sponge</name>
    <dbReference type="NCBI Taxonomy" id="519541"/>
    <lineage>
        <taxon>Eukaryota</taxon>
        <taxon>Metazoa</taxon>
        <taxon>Porifera</taxon>
        <taxon>Demospongiae</taxon>
        <taxon>Heteroscleromorpha</taxon>
        <taxon>Tetractinellida</taxon>
        <taxon>Astrophorina</taxon>
        <taxon>Geodiidae</taxon>
        <taxon>Geodia</taxon>
    </lineage>
</organism>
<comment type="caution">
    <text evidence="2">The sequence shown here is derived from an EMBL/GenBank/DDBJ whole genome shotgun (WGS) entry which is preliminary data.</text>
</comment>
<gene>
    <name evidence="2" type="ORF">GBAR_LOCUS18998</name>
</gene>
<keyword evidence="1" id="KW-0812">Transmembrane</keyword>
<keyword evidence="3" id="KW-1185">Reference proteome</keyword>
<name>A0AA35X0P1_GEOBA</name>
<sequence length="161" mass="19043">MSPFPHFTIKSSSETNIFLMFLAVRLGVICALVKIRLKFQFKFKAHRCFIRTDSFAPLALKCIDCPKFRMQLRVARYKTNGTRVNVNSLVIAFEQAIGCCEIEICHRLARFTRYRHFVCIYRLFIVSQHKMCQTEVEVCFSRFAVMLNYLLKFFNRFRVVS</sequence>
<evidence type="ECO:0000313" key="2">
    <source>
        <dbReference type="EMBL" id="CAI8033685.1"/>
    </source>
</evidence>
<reference evidence="2" key="1">
    <citation type="submission" date="2023-03" db="EMBL/GenBank/DDBJ databases">
        <authorList>
            <person name="Steffen K."/>
            <person name="Cardenas P."/>
        </authorList>
    </citation>
    <scope>NUCLEOTIDE SEQUENCE</scope>
</reference>
<feature type="transmembrane region" description="Helical" evidence="1">
    <location>
        <begin position="17"/>
        <end position="37"/>
    </location>
</feature>
<dbReference type="EMBL" id="CASHTH010002684">
    <property type="protein sequence ID" value="CAI8033685.1"/>
    <property type="molecule type" value="Genomic_DNA"/>
</dbReference>
<dbReference type="AlphaFoldDB" id="A0AA35X0P1"/>
<keyword evidence="1" id="KW-1133">Transmembrane helix</keyword>
<evidence type="ECO:0000256" key="1">
    <source>
        <dbReference type="SAM" id="Phobius"/>
    </source>
</evidence>
<dbReference type="Proteomes" id="UP001174909">
    <property type="component" value="Unassembled WGS sequence"/>
</dbReference>
<feature type="non-terminal residue" evidence="2">
    <location>
        <position position="161"/>
    </location>
</feature>
<protein>
    <submittedName>
        <fullName evidence="2">Uncharacterized protein</fullName>
    </submittedName>
</protein>
<accession>A0AA35X0P1</accession>
<proteinExistence type="predicted"/>